<name>A0A0K0MPJ8_PECCA</name>
<dbReference type="AlphaFoldDB" id="A0A0K0MPJ8"/>
<evidence type="ECO:0000313" key="2">
    <source>
        <dbReference type="EMBL" id="AKG47533.1"/>
    </source>
</evidence>
<reference evidence="2" key="1">
    <citation type="journal article" date="2015" name="Environ. Microbiol.">
        <title>Plasmids from the gut microbiome of cabbage root fly larvae encode SaxA that catalyses the conversion of the plant toxin 2-phenylethyl isothiocyanate.</title>
        <authorList>
            <person name="Welte C.U."/>
            <person name="de Graaf R.M."/>
            <person name="van den Bosch T.J."/>
            <person name="Op den Camp H.J."/>
            <person name="van Dam N.M."/>
            <person name="Jetten M.S."/>
        </authorList>
    </citation>
    <scope>NUCLEOTIDE SEQUENCE</scope>
    <source>
        <plasmid evidence="2">Drgb1</plasmid>
    </source>
</reference>
<protein>
    <submittedName>
        <fullName evidence="2">Uncharacterized protein</fullName>
    </submittedName>
</protein>
<keyword evidence="2" id="KW-0614">Plasmid</keyword>
<evidence type="ECO:0000256" key="1">
    <source>
        <dbReference type="SAM" id="SignalP"/>
    </source>
</evidence>
<feature type="chain" id="PRO_5005451257" evidence="1">
    <location>
        <begin position="28"/>
        <end position="120"/>
    </location>
</feature>
<dbReference type="RefSeq" id="WP_181374694.1">
    <property type="nucleotide sequence ID" value="NZ_KP942676.1"/>
</dbReference>
<gene>
    <name evidence="2" type="ORF">pA_00093</name>
</gene>
<accession>A0A0K0MPJ8</accession>
<dbReference type="EMBL" id="KP942676">
    <property type="protein sequence ID" value="AKG47533.1"/>
    <property type="molecule type" value="Genomic_DNA"/>
</dbReference>
<feature type="signal peptide" evidence="1">
    <location>
        <begin position="1"/>
        <end position="27"/>
    </location>
</feature>
<keyword evidence="1" id="KW-0732">Signal</keyword>
<reference evidence="2" key="2">
    <citation type="submission" date="2015-03" db="EMBL/GenBank/DDBJ databases">
        <authorList>
            <person name="Welte C."/>
            <person name="de Graaf R."/>
            <person name="van den Bosch T.J.M."/>
            <person name="Op den Camp H."/>
            <person name="van Dam N."/>
            <person name="Jetten M."/>
        </authorList>
    </citation>
    <scope>NUCLEOTIDE SEQUENCE</scope>
    <source>
        <plasmid evidence="2">Drgb1</plasmid>
    </source>
</reference>
<proteinExistence type="predicted"/>
<organism evidence="2">
    <name type="scientific">Pectobacterium carotovorum</name>
    <name type="common">Erwinia carotovora</name>
    <dbReference type="NCBI Taxonomy" id="554"/>
    <lineage>
        <taxon>Bacteria</taxon>
        <taxon>Pseudomonadati</taxon>
        <taxon>Pseudomonadota</taxon>
        <taxon>Gammaproteobacteria</taxon>
        <taxon>Enterobacterales</taxon>
        <taxon>Pectobacteriaceae</taxon>
        <taxon>Pectobacterium</taxon>
    </lineage>
</organism>
<sequence>MNKIILPFIVVCWIFGAALTFCLPAHASLSTSPHATLVSNQCINETTTNSNDQLSTVVNINNSFQTTTNSYTCIQPFNLENNINKTGGYDSHDHYSKHLVCDVVTTRNTQVTTSQYRKIK</sequence>
<geneLocation type="plasmid" evidence="2">
    <name>Drgb1</name>
</geneLocation>